<dbReference type="GO" id="GO:0005794">
    <property type="term" value="C:Golgi apparatus"/>
    <property type="evidence" value="ECO:0007669"/>
    <property type="project" value="TreeGrafter"/>
</dbReference>
<dbReference type="GO" id="GO:0005789">
    <property type="term" value="C:endoplasmic reticulum membrane"/>
    <property type="evidence" value="ECO:0007669"/>
    <property type="project" value="TreeGrafter"/>
</dbReference>
<dbReference type="GO" id="GO:0006888">
    <property type="term" value="P:endoplasmic reticulum to Golgi vesicle-mediated transport"/>
    <property type="evidence" value="ECO:0007669"/>
    <property type="project" value="TreeGrafter"/>
</dbReference>
<keyword evidence="4" id="KW-1185">Reference proteome</keyword>
<reference evidence="3" key="2">
    <citation type="submission" date="2021-08" db="EMBL/GenBank/DDBJ databases">
        <authorList>
            <person name="Eriksson T."/>
        </authorList>
    </citation>
    <scope>NUCLEOTIDE SEQUENCE</scope>
    <source>
        <strain evidence="3">Stoneville</strain>
        <tissue evidence="3">Whole head</tissue>
    </source>
</reference>
<sequence>MYKFIMKFTNYFTKSKNSNTGQCQNLPSTQNNSPELPVTPAKTPNMTVPPTPSIIRKILPLAAFSVAFAIVMTALILYMDNTAMRHYQFRVNMSQDYELLSVSQDNPQLITYIREVHLRPAIEPHHKPLESLADGPPEDTAYVIKLLNNKRDGTFVESGAYSDGKTSKTEWLEKKLRWRGLLIQSDTRHYFSLRRHNRVRSQAVHACLSSMPYPKEVTFHQENEVKINSIHANSVIDDPEWFTTRIKCFPLFSLLLAMNVTNIDYLSLESAGTELQVLETIPFERVKIEVIGVHLIVSDIEKDTIKKFLAMKKKGNVIPNYPIILITTANPLPSATCYKT</sequence>
<feature type="compositionally biased region" description="Polar residues" evidence="1">
    <location>
        <begin position="18"/>
        <end position="34"/>
    </location>
</feature>
<dbReference type="GO" id="GO:0005886">
    <property type="term" value="C:plasma membrane"/>
    <property type="evidence" value="ECO:0007669"/>
    <property type="project" value="TreeGrafter"/>
</dbReference>
<name>A0A8J6L8T0_TENMO</name>
<dbReference type="GO" id="GO:0016197">
    <property type="term" value="P:endosomal transport"/>
    <property type="evidence" value="ECO:0007669"/>
    <property type="project" value="TreeGrafter"/>
</dbReference>
<dbReference type="AlphaFoldDB" id="A0A8J6L8T0"/>
<dbReference type="GO" id="GO:0031902">
    <property type="term" value="C:late endosome membrane"/>
    <property type="evidence" value="ECO:0007669"/>
    <property type="project" value="TreeGrafter"/>
</dbReference>
<keyword evidence="2" id="KW-0472">Membrane</keyword>
<dbReference type="Proteomes" id="UP000719412">
    <property type="component" value="Unassembled WGS sequence"/>
</dbReference>
<keyword evidence="2" id="KW-0812">Transmembrane</keyword>
<accession>A0A8J6L8T0</accession>
<reference evidence="3" key="1">
    <citation type="journal article" date="2020" name="J Insects Food Feed">
        <title>The yellow mealworm (Tenebrio molitor) genome: a resource for the emerging insects as food and feed industry.</title>
        <authorList>
            <person name="Eriksson T."/>
            <person name="Andere A."/>
            <person name="Kelstrup H."/>
            <person name="Emery V."/>
            <person name="Picard C."/>
        </authorList>
    </citation>
    <scope>NUCLEOTIDE SEQUENCE</scope>
    <source>
        <strain evidence="3">Stoneville</strain>
        <tissue evidence="3">Whole head</tissue>
    </source>
</reference>
<gene>
    <name evidence="3" type="ORF">GEV33_011599</name>
</gene>
<evidence type="ECO:0000313" key="4">
    <source>
        <dbReference type="Proteomes" id="UP000719412"/>
    </source>
</evidence>
<organism evidence="3 4">
    <name type="scientific">Tenebrio molitor</name>
    <name type="common">Yellow mealworm beetle</name>
    <dbReference type="NCBI Taxonomy" id="7067"/>
    <lineage>
        <taxon>Eukaryota</taxon>
        <taxon>Metazoa</taxon>
        <taxon>Ecdysozoa</taxon>
        <taxon>Arthropoda</taxon>
        <taxon>Hexapoda</taxon>
        <taxon>Insecta</taxon>
        <taxon>Pterygota</taxon>
        <taxon>Neoptera</taxon>
        <taxon>Endopterygota</taxon>
        <taxon>Coleoptera</taxon>
        <taxon>Polyphaga</taxon>
        <taxon>Cucujiformia</taxon>
        <taxon>Tenebrionidae</taxon>
        <taxon>Tenebrio</taxon>
    </lineage>
</organism>
<dbReference type="PANTHER" id="PTHR34009:SF2">
    <property type="entry name" value="PROTEIN STAR"/>
    <property type="match status" value="1"/>
</dbReference>
<evidence type="ECO:0000256" key="2">
    <source>
        <dbReference type="SAM" id="Phobius"/>
    </source>
</evidence>
<proteinExistence type="predicted"/>
<evidence type="ECO:0000313" key="3">
    <source>
        <dbReference type="EMBL" id="KAH0811192.1"/>
    </source>
</evidence>
<feature type="transmembrane region" description="Helical" evidence="2">
    <location>
        <begin position="58"/>
        <end position="79"/>
    </location>
</feature>
<feature type="region of interest" description="Disordered" evidence="1">
    <location>
        <begin position="18"/>
        <end position="45"/>
    </location>
</feature>
<dbReference type="PANTHER" id="PTHR34009">
    <property type="entry name" value="PROTEIN STAR"/>
    <property type="match status" value="1"/>
</dbReference>
<dbReference type="EMBL" id="JABDTM020026980">
    <property type="protein sequence ID" value="KAH0811192.1"/>
    <property type="molecule type" value="Genomic_DNA"/>
</dbReference>
<protein>
    <recommendedName>
        <fullName evidence="5">Protein Star</fullName>
    </recommendedName>
</protein>
<comment type="caution">
    <text evidence="3">The sequence shown here is derived from an EMBL/GenBank/DDBJ whole genome shotgun (WGS) entry which is preliminary data.</text>
</comment>
<dbReference type="InterPro" id="IPR053202">
    <property type="entry name" value="EGF_Rcpt_Signaling_Reg"/>
</dbReference>
<evidence type="ECO:0000256" key="1">
    <source>
        <dbReference type="SAM" id="MobiDB-lite"/>
    </source>
</evidence>
<evidence type="ECO:0008006" key="5">
    <source>
        <dbReference type="Google" id="ProtNLM"/>
    </source>
</evidence>
<keyword evidence="2" id="KW-1133">Transmembrane helix</keyword>